<keyword evidence="3" id="KW-0378">Hydrolase</keyword>
<feature type="domain" description="MurNAc-LAA" evidence="5">
    <location>
        <begin position="153"/>
        <end position="304"/>
    </location>
</feature>
<keyword evidence="4" id="KW-0732">Signal</keyword>
<reference evidence="6 7" key="1">
    <citation type="submission" date="2021-07" db="EMBL/GenBank/DDBJ databases">
        <title>Sphingomonas sp.</title>
        <authorList>
            <person name="Feng G."/>
            <person name="Li J."/>
            <person name="Pan M."/>
        </authorList>
    </citation>
    <scope>NUCLEOTIDE SEQUENCE [LARGE SCALE GENOMIC DNA]</scope>
    <source>
        <strain evidence="6 7">RRHST34</strain>
    </source>
</reference>
<proteinExistence type="predicted"/>
<dbReference type="PANTHER" id="PTHR30404:SF0">
    <property type="entry name" value="N-ACETYLMURAMOYL-L-ALANINE AMIDASE AMIC"/>
    <property type="match status" value="1"/>
</dbReference>
<comment type="caution">
    <text evidence="6">The sequence shown here is derived from an EMBL/GenBank/DDBJ whole genome shotgun (WGS) entry which is preliminary data.</text>
</comment>
<dbReference type="CDD" id="cd02696">
    <property type="entry name" value="MurNAc-LAA"/>
    <property type="match status" value="1"/>
</dbReference>
<evidence type="ECO:0000313" key="6">
    <source>
        <dbReference type="EMBL" id="MBW6530012.1"/>
    </source>
</evidence>
<dbReference type="Proteomes" id="UP000759103">
    <property type="component" value="Unassembled WGS sequence"/>
</dbReference>
<dbReference type="SMART" id="SM00646">
    <property type="entry name" value="Ami_3"/>
    <property type="match status" value="1"/>
</dbReference>
<evidence type="ECO:0000256" key="4">
    <source>
        <dbReference type="SAM" id="SignalP"/>
    </source>
</evidence>
<evidence type="ECO:0000256" key="1">
    <source>
        <dbReference type="ARBA" id="ARBA00001561"/>
    </source>
</evidence>
<dbReference type="PROSITE" id="PS51318">
    <property type="entry name" value="TAT"/>
    <property type="match status" value="1"/>
</dbReference>
<evidence type="ECO:0000256" key="3">
    <source>
        <dbReference type="ARBA" id="ARBA00022801"/>
    </source>
</evidence>
<accession>A0ABS7BK72</accession>
<dbReference type="SUPFAM" id="SSF53187">
    <property type="entry name" value="Zn-dependent exopeptidases"/>
    <property type="match status" value="1"/>
</dbReference>
<keyword evidence="7" id="KW-1185">Reference proteome</keyword>
<dbReference type="InterPro" id="IPR002508">
    <property type="entry name" value="MurNAc-LAA_cat"/>
</dbReference>
<protein>
    <recommendedName>
        <fullName evidence="2">N-acetylmuramoyl-L-alanine amidase</fullName>
        <ecNumber evidence="2">3.5.1.28</ecNumber>
    </recommendedName>
</protein>
<dbReference type="Pfam" id="PF01520">
    <property type="entry name" value="Amidase_3"/>
    <property type="match status" value="1"/>
</dbReference>
<comment type="catalytic activity">
    <reaction evidence="1">
        <text>Hydrolyzes the link between N-acetylmuramoyl residues and L-amino acid residues in certain cell-wall glycopeptides.</text>
        <dbReference type="EC" id="3.5.1.28"/>
    </reaction>
</comment>
<feature type="chain" id="PRO_5046859097" description="N-acetylmuramoyl-L-alanine amidase" evidence="4">
    <location>
        <begin position="29"/>
        <end position="314"/>
    </location>
</feature>
<dbReference type="EC" id="3.5.1.28" evidence="2"/>
<organism evidence="6 7">
    <name type="scientific">Sphingomonas citri</name>
    <dbReference type="NCBI Taxonomy" id="2862499"/>
    <lineage>
        <taxon>Bacteria</taxon>
        <taxon>Pseudomonadati</taxon>
        <taxon>Pseudomonadota</taxon>
        <taxon>Alphaproteobacteria</taxon>
        <taxon>Sphingomonadales</taxon>
        <taxon>Sphingomonadaceae</taxon>
        <taxon>Sphingomonas</taxon>
    </lineage>
</organism>
<dbReference type="Gene3D" id="3.40.630.40">
    <property type="entry name" value="Zn-dependent exopeptidases"/>
    <property type="match status" value="1"/>
</dbReference>
<evidence type="ECO:0000313" key="7">
    <source>
        <dbReference type="Proteomes" id="UP000759103"/>
    </source>
</evidence>
<dbReference type="InterPro" id="IPR050695">
    <property type="entry name" value="N-acetylmuramoyl_amidase_3"/>
</dbReference>
<evidence type="ECO:0000259" key="5">
    <source>
        <dbReference type="SMART" id="SM00646"/>
    </source>
</evidence>
<dbReference type="InterPro" id="IPR006311">
    <property type="entry name" value="TAT_signal"/>
</dbReference>
<feature type="signal peptide" evidence="4">
    <location>
        <begin position="1"/>
        <end position="28"/>
    </location>
</feature>
<name>A0ABS7BK72_9SPHN</name>
<dbReference type="PANTHER" id="PTHR30404">
    <property type="entry name" value="N-ACETYLMURAMOYL-L-ALANINE AMIDASE"/>
    <property type="match status" value="1"/>
</dbReference>
<dbReference type="EMBL" id="JAHXZN010000001">
    <property type="protein sequence ID" value="MBW6530012.1"/>
    <property type="molecule type" value="Genomic_DNA"/>
</dbReference>
<dbReference type="RefSeq" id="WP_219747457.1">
    <property type="nucleotide sequence ID" value="NZ_JAHXZN010000001.1"/>
</dbReference>
<gene>
    <name evidence="6" type="ORF">KZ820_04635</name>
</gene>
<sequence length="314" mass="33688">MTPRTYRRGRLAARVGATLALAAAVALAPVAAAMPRDADTDAPSLDFLPWKSRAERDAHRDGYKVTVPVPPPARGVRLPKVAGAEGRPLVVIDAGHGGNDPGAVNPRAALREKDVTLKIAKAIRDALVEGGRARVALTRDDDRYIPLRERFGIARRLRADLFISVHCDSVGAGLPTGATAYTLSDVASDKEAALLAARENKSDVIAGVRLGRDADVTSILIDLTQRETMNASAGFARLLGREAKPLMPVKTNFHRTASLMVLKAPDMPSVLFETGYISTPADAAFLDSKAGREKIAETVRRAVEVYFARRLAVR</sequence>
<evidence type="ECO:0000256" key="2">
    <source>
        <dbReference type="ARBA" id="ARBA00011901"/>
    </source>
</evidence>